<keyword evidence="1" id="KW-1133">Transmembrane helix</keyword>
<feature type="transmembrane region" description="Helical" evidence="1">
    <location>
        <begin position="149"/>
        <end position="171"/>
    </location>
</feature>
<feature type="transmembrane region" description="Helical" evidence="1">
    <location>
        <begin position="117"/>
        <end position="137"/>
    </location>
</feature>
<feature type="transmembrane region" description="Helical" evidence="1">
    <location>
        <begin position="20"/>
        <end position="46"/>
    </location>
</feature>
<comment type="caution">
    <text evidence="2">The sequence shown here is derived from an EMBL/GenBank/DDBJ whole genome shotgun (WGS) entry which is preliminary data.</text>
</comment>
<keyword evidence="1" id="KW-0812">Transmembrane</keyword>
<evidence type="ECO:0000313" key="3">
    <source>
        <dbReference type="Proteomes" id="UP001286174"/>
    </source>
</evidence>
<evidence type="ECO:0000313" key="2">
    <source>
        <dbReference type="EMBL" id="MDX8420377.1"/>
    </source>
</evidence>
<gene>
    <name evidence="2" type="ORF">MOZ60_09800</name>
</gene>
<feature type="transmembrane region" description="Helical" evidence="1">
    <location>
        <begin position="78"/>
        <end position="97"/>
    </location>
</feature>
<dbReference type="EMBL" id="JALBUR010000034">
    <property type="protein sequence ID" value="MDX8420377.1"/>
    <property type="molecule type" value="Genomic_DNA"/>
</dbReference>
<feature type="transmembrane region" description="Helical" evidence="1">
    <location>
        <begin position="183"/>
        <end position="205"/>
    </location>
</feature>
<evidence type="ECO:0000256" key="1">
    <source>
        <dbReference type="SAM" id="Phobius"/>
    </source>
</evidence>
<organism evidence="2 3">
    <name type="scientific">Grylomicrobium aquisgranensis</name>
    <dbReference type="NCBI Taxonomy" id="2926318"/>
    <lineage>
        <taxon>Bacteria</taxon>
        <taxon>Bacillati</taxon>
        <taxon>Bacillota</taxon>
        <taxon>Erysipelotrichia</taxon>
        <taxon>Erysipelotrichales</taxon>
        <taxon>Erysipelotrichaceae</taxon>
        <taxon>Grylomicrobium</taxon>
    </lineage>
</organism>
<keyword evidence="3" id="KW-1185">Reference proteome</keyword>
<reference evidence="2 3" key="1">
    <citation type="submission" date="2022-03" db="EMBL/GenBank/DDBJ databases">
        <title>Novel taxa within the pig intestine.</title>
        <authorList>
            <person name="Wylensek D."/>
            <person name="Bishof K."/>
            <person name="Afrizal A."/>
            <person name="Clavel T."/>
        </authorList>
    </citation>
    <scope>NUCLEOTIDE SEQUENCE [LARGE SCALE GENOMIC DNA]</scope>
    <source>
        <strain evidence="2 3">CLA-KB-P133</strain>
    </source>
</reference>
<dbReference type="InterPro" id="IPR025699">
    <property type="entry name" value="ABC2_memb-like"/>
</dbReference>
<proteinExistence type="predicted"/>
<dbReference type="Proteomes" id="UP001286174">
    <property type="component" value="Unassembled WGS sequence"/>
</dbReference>
<keyword evidence="1" id="KW-0472">Membrane</keyword>
<accession>A0AB35U8A1</accession>
<name>A0AB35U8A1_9FIRM</name>
<dbReference type="AlphaFoldDB" id="A0AB35U8A1"/>
<dbReference type="Pfam" id="PF13346">
    <property type="entry name" value="ABC2_membrane_5"/>
    <property type="match status" value="1"/>
</dbReference>
<sequence length="217" mass="24109">MNALLRKEIRLSSLPLTWLFISFGAMTLIPGYPILCSVFFITLGIYQSFQGAREANDILYSALLPVAKNDVVKGKYQFVMTVELCGFALITVLTLLRMTVLKDASVYRQNALMNANLFYLGAALFVFGLFNAIFVGGFFRTAYTLGKPFVIYIIAAFLMITVFEALHHFPGLAAVNAFGFDHIILQISLLLGGVLFYAGITYLSYQKACADFDKIDL</sequence>
<dbReference type="RefSeq" id="WP_370596531.1">
    <property type="nucleotide sequence ID" value="NZ_JALBUR010000034.1"/>
</dbReference>
<protein>
    <submittedName>
        <fullName evidence="2">ABC-2 transporter permease</fullName>
    </submittedName>
</protein>